<dbReference type="SUPFAM" id="SSF48371">
    <property type="entry name" value="ARM repeat"/>
    <property type="match status" value="1"/>
</dbReference>
<organism evidence="1 2">
    <name type="scientific">Gracilibacillus kekensis</name>
    <dbReference type="NCBI Taxonomy" id="1027249"/>
    <lineage>
        <taxon>Bacteria</taxon>
        <taxon>Bacillati</taxon>
        <taxon>Bacillota</taxon>
        <taxon>Bacilli</taxon>
        <taxon>Bacillales</taxon>
        <taxon>Bacillaceae</taxon>
        <taxon>Gracilibacillus</taxon>
    </lineage>
</organism>
<keyword evidence="2" id="KW-1185">Reference proteome</keyword>
<dbReference type="STRING" id="1027249.SAMN05216179_1078"/>
<evidence type="ECO:0000313" key="2">
    <source>
        <dbReference type="Proteomes" id="UP000184184"/>
    </source>
</evidence>
<accession>A0A1M7LHF1</accession>
<dbReference type="InterPro" id="IPR016024">
    <property type="entry name" value="ARM-type_fold"/>
</dbReference>
<name>A0A1M7LHF1_9BACI</name>
<gene>
    <name evidence="1" type="ORF">SAMN05216179_1078</name>
</gene>
<dbReference type="EMBL" id="FRCZ01000001">
    <property type="protein sequence ID" value="SHM77593.1"/>
    <property type="molecule type" value="Genomic_DNA"/>
</dbReference>
<reference evidence="1 2" key="1">
    <citation type="submission" date="2016-11" db="EMBL/GenBank/DDBJ databases">
        <authorList>
            <person name="Jaros S."/>
            <person name="Januszkiewicz K."/>
            <person name="Wedrychowicz H."/>
        </authorList>
    </citation>
    <scope>NUCLEOTIDE SEQUENCE [LARGE SCALE GENOMIC DNA]</scope>
    <source>
        <strain evidence="1 2">CGMCC 1.10681</strain>
    </source>
</reference>
<dbReference type="AlphaFoldDB" id="A0A1M7LHF1"/>
<protein>
    <recommendedName>
        <fullName evidence="3">HEAT repeat-containing protein</fullName>
    </recommendedName>
</protein>
<evidence type="ECO:0000313" key="1">
    <source>
        <dbReference type="EMBL" id="SHM77593.1"/>
    </source>
</evidence>
<dbReference type="Proteomes" id="UP000184184">
    <property type="component" value="Unassembled WGS sequence"/>
</dbReference>
<proteinExistence type="predicted"/>
<dbReference type="InterPro" id="IPR011989">
    <property type="entry name" value="ARM-like"/>
</dbReference>
<sequence length="211" mass="25230">MKHRDGSSVSLFVIEVYRFTRKSIEHEVKYMDNQMELEFEKSKSGSKDERYEAYQTILNATEQKVDWAYEVWNQLVEDLAHKDSHQRSRAAQYLANLAKSDPEMRMMKDFPKLWEVTYDKKFVTARHSLQSIWKVAIAGPSQKEMVMAYMVDRFENGTEEKNYTLIRNDILQNMKNIYDYSNDESIKQTALNLIDTVDDDKYRKKYMKIWK</sequence>
<dbReference type="Gene3D" id="1.25.10.10">
    <property type="entry name" value="Leucine-rich Repeat Variant"/>
    <property type="match status" value="1"/>
</dbReference>
<evidence type="ECO:0008006" key="3">
    <source>
        <dbReference type="Google" id="ProtNLM"/>
    </source>
</evidence>